<sequence>MASFFSKLGSMFSGGASSGGKENDQAVQSIVHEDCIIFAEPVREGTQYRLKGRIEKEVGDETLVRTFIRADLFASQDEAIEWSLKKGKQIVEQNGRSLFSDGEKNRTA</sequence>
<dbReference type="Pfam" id="PF10115">
    <property type="entry name" value="HlyU"/>
    <property type="match status" value="1"/>
</dbReference>
<evidence type="ECO:0000313" key="3">
    <source>
        <dbReference type="Proteomes" id="UP000318801"/>
    </source>
</evidence>
<dbReference type="OrthoDB" id="9800971at2"/>
<organism evidence="2 3">
    <name type="scientific">Martelella alba</name>
    <dbReference type="NCBI Taxonomy" id="2590451"/>
    <lineage>
        <taxon>Bacteria</taxon>
        <taxon>Pseudomonadati</taxon>
        <taxon>Pseudomonadota</taxon>
        <taxon>Alphaproteobacteria</taxon>
        <taxon>Hyphomicrobiales</taxon>
        <taxon>Aurantimonadaceae</taxon>
        <taxon>Martelella</taxon>
    </lineage>
</organism>
<dbReference type="AlphaFoldDB" id="A0A506UJP7"/>
<keyword evidence="3" id="KW-1185">Reference proteome</keyword>
<comment type="caution">
    <text evidence="2">The sequence shown here is derived from an EMBL/GenBank/DDBJ whole genome shotgun (WGS) entry which is preliminary data.</text>
</comment>
<dbReference type="InterPro" id="IPR018772">
    <property type="entry name" value="Transcription_activator_HlyU"/>
</dbReference>
<gene>
    <name evidence="2" type="ORF">FJU08_02985</name>
</gene>
<dbReference type="RefSeq" id="WP_141147474.1">
    <property type="nucleotide sequence ID" value="NZ_VHLG01000001.1"/>
</dbReference>
<proteinExistence type="predicted"/>
<dbReference type="EMBL" id="VHLG01000001">
    <property type="protein sequence ID" value="TPW33535.1"/>
    <property type="molecule type" value="Genomic_DNA"/>
</dbReference>
<feature type="region of interest" description="Disordered" evidence="1">
    <location>
        <begin position="1"/>
        <end position="24"/>
    </location>
</feature>
<reference evidence="2 3" key="1">
    <citation type="submission" date="2019-06" db="EMBL/GenBank/DDBJ databases">
        <authorList>
            <person name="Li M."/>
        </authorList>
    </citation>
    <scope>NUCLEOTIDE SEQUENCE [LARGE SCALE GENOMIC DNA]</scope>
    <source>
        <strain evidence="2 3">BGMRC2036</strain>
    </source>
</reference>
<evidence type="ECO:0000313" key="2">
    <source>
        <dbReference type="EMBL" id="TPW33535.1"/>
    </source>
</evidence>
<name>A0A506UJP7_9HYPH</name>
<dbReference type="Proteomes" id="UP000318801">
    <property type="component" value="Unassembled WGS sequence"/>
</dbReference>
<protein>
    <submittedName>
        <fullName evidence="2">Transcriptional activator HlyU</fullName>
    </submittedName>
</protein>
<evidence type="ECO:0000256" key="1">
    <source>
        <dbReference type="SAM" id="MobiDB-lite"/>
    </source>
</evidence>
<accession>A0A506UJP7</accession>